<keyword evidence="3" id="KW-1185">Reference proteome</keyword>
<evidence type="ECO:0000313" key="2">
    <source>
        <dbReference type="EMBL" id="WTR73657.1"/>
    </source>
</evidence>
<dbReference type="Gene3D" id="1.10.530.10">
    <property type="match status" value="1"/>
</dbReference>
<dbReference type="Proteomes" id="UP001622594">
    <property type="component" value="Chromosome"/>
</dbReference>
<evidence type="ECO:0000313" key="3">
    <source>
        <dbReference type="Proteomes" id="UP001622594"/>
    </source>
</evidence>
<accession>A0ABZ1LGQ9</accession>
<dbReference type="SUPFAM" id="SSF53955">
    <property type="entry name" value="Lysozyme-like"/>
    <property type="match status" value="1"/>
</dbReference>
<reference evidence="2 3" key="1">
    <citation type="submission" date="2022-10" db="EMBL/GenBank/DDBJ databases">
        <title>The complete genomes of actinobacterial strains from the NBC collection.</title>
        <authorList>
            <person name="Joergensen T.S."/>
            <person name="Alvarez Arevalo M."/>
            <person name="Sterndorff E.B."/>
            <person name="Faurdal D."/>
            <person name="Vuksanovic O."/>
            <person name="Mourched A.-S."/>
            <person name="Charusanti P."/>
            <person name="Shaw S."/>
            <person name="Blin K."/>
            <person name="Weber T."/>
        </authorList>
    </citation>
    <scope>NUCLEOTIDE SEQUENCE [LARGE SCALE GENOMIC DNA]</scope>
    <source>
        <strain evidence="2 3">NBC_00123</strain>
    </source>
</reference>
<evidence type="ECO:0000256" key="1">
    <source>
        <dbReference type="SAM" id="SignalP"/>
    </source>
</evidence>
<dbReference type="InterPro" id="IPR023346">
    <property type="entry name" value="Lysozyme-like_dom_sf"/>
</dbReference>
<name>A0ABZ1LGQ9_9ACTN</name>
<gene>
    <name evidence="2" type="ORF">OG814_32405</name>
</gene>
<evidence type="ECO:0008006" key="4">
    <source>
        <dbReference type="Google" id="ProtNLM"/>
    </source>
</evidence>
<dbReference type="EMBL" id="CP108188">
    <property type="protein sequence ID" value="WTR73657.1"/>
    <property type="molecule type" value="Genomic_DNA"/>
</dbReference>
<protein>
    <recommendedName>
        <fullName evidence="4">Transglycosylase SLT domain-containing protein</fullName>
    </recommendedName>
</protein>
<proteinExistence type="predicted"/>
<keyword evidence="1" id="KW-0732">Signal</keyword>
<feature type="chain" id="PRO_5047117441" description="Transglycosylase SLT domain-containing protein" evidence="1">
    <location>
        <begin position="41"/>
        <end position="1026"/>
    </location>
</feature>
<organism evidence="2 3">
    <name type="scientific">Streptomyces zaomyceticus</name>
    <dbReference type="NCBI Taxonomy" id="68286"/>
    <lineage>
        <taxon>Bacteria</taxon>
        <taxon>Bacillati</taxon>
        <taxon>Actinomycetota</taxon>
        <taxon>Actinomycetes</taxon>
        <taxon>Kitasatosporales</taxon>
        <taxon>Streptomycetaceae</taxon>
        <taxon>Streptomyces</taxon>
    </lineage>
</organism>
<dbReference type="RefSeq" id="WP_406336464.1">
    <property type="nucleotide sequence ID" value="NZ_CP108188.1"/>
</dbReference>
<feature type="signal peptide" evidence="1">
    <location>
        <begin position="1"/>
        <end position="40"/>
    </location>
</feature>
<sequence length="1026" mass="108729">MLKRIRTPRQRLTAQVAATAVLASSMALIPIVAPTTPAEAADATTNVLFAAPEKALGKNYASSDDLIVSGTGDSDGFHIVTASEREGYAFRELAALRRKDIDAGPWTGYVCTTGSGKYAAAVYMPSLWTNKPGASYRGAFAAVVRLSDGKVTEVAQGVQLSYYSPGCGEDDRVLFSSSSATDKGAGDTTVIEADAATGRATADRTVDGQLTHMLPTRRGDFGVLNGELVKLTGRGKAARAQKQAKLPGPVFALTSSADGALDLGLVNGRKSVINRWHGGTLTALGSGEVGKLKLFPRKGGSLVVGDVAGVDTSSAPGLKAQPFTGRPEAVSREGRLIATSVVSDELKGVTAPLGTPEAKATNDGLAAGLIRVQATAVDTGSKAAIAFDTDAHPVEKTATAADTPAMGPAAYTVTGTTTSGAEALGTTAAPRDDVELLTCGEGSTPEARCISGGTRTYDQPQVDNFEIPCLVKRNNPKRQAQQPSANQVEWAVDQAVHGALTVQRPANWHDTGLPAFSPQGLFPKPVLTGGGDIPAQVVLGILAQESNFKQASWHSVNGTAGNVLQADWFGNGASIHYYPNKGRSDCGYGIAQVTSGMRESDGADMFDSTRAGAIATDYAANIAAGMEILAGKWNQLKALGMEANNGNPEWIENWYLALWGYNSGVYTDPAEPRGLGFFNNPANAQYPPDRQGFLRATFDDAAHPAKWPYQEKVLGWAEIPHKTWNWENSYMVPLFPPTRTLMNLPTNYGMFCSPSVNNCTPGTTNPCPAMNEICRWAGSVNWLIGQDETNSSREQLRFAVGSAEPELVAKYPSGPCMTTPDGTPGTIVIDDLNGREDVYGCGAFPSGEQGKFSLQFGDNLIVNRSDGTFRASPYIAQIDVHQLGAGYNGHVFFTHSYPSTDFFHKVTGRWMLNPAYLPAPDKPGKRFNVWIHLPNHGAQATVRYTTKPGPNKEALGVDTCNISQTNRTQGKNAWFKLGTWRFWKGGGVEMDNIHPAGGTGDANVAFDAVAFVPTATPDAGNCAMGQ</sequence>